<protein>
    <submittedName>
        <fullName evidence="3">Alpha amylase, all-beta domain protein</fullName>
    </submittedName>
</protein>
<dbReference type="InterPro" id="IPR031319">
    <property type="entry name" value="A-amylase_C"/>
</dbReference>
<dbReference type="GO" id="GO:0043169">
    <property type="term" value="F:cation binding"/>
    <property type="evidence" value="ECO:0007669"/>
    <property type="project" value="InterPro"/>
</dbReference>
<dbReference type="Gene3D" id="2.60.40.1180">
    <property type="entry name" value="Golgi alpha-mannosidase II"/>
    <property type="match status" value="1"/>
</dbReference>
<dbReference type="EMBL" id="KN550574">
    <property type="protein sequence ID" value="KHJ93840.1"/>
    <property type="molecule type" value="Genomic_DNA"/>
</dbReference>
<dbReference type="AlphaFoldDB" id="A0A0B1TEM6"/>
<dbReference type="GO" id="GO:0005975">
    <property type="term" value="P:carbohydrate metabolic process"/>
    <property type="evidence" value="ECO:0007669"/>
    <property type="project" value="InterPro"/>
</dbReference>
<accession>A0A0B1TEM6</accession>
<gene>
    <name evidence="3" type="ORF">OESDEN_06239</name>
</gene>
<evidence type="ECO:0000313" key="4">
    <source>
        <dbReference type="Proteomes" id="UP000053660"/>
    </source>
</evidence>
<dbReference type="SUPFAM" id="SSF51011">
    <property type="entry name" value="Glycosyl hydrolase domain"/>
    <property type="match status" value="1"/>
</dbReference>
<evidence type="ECO:0000256" key="1">
    <source>
        <dbReference type="ARBA" id="ARBA00008061"/>
    </source>
</evidence>
<dbReference type="OrthoDB" id="550577at2759"/>
<evidence type="ECO:0000313" key="3">
    <source>
        <dbReference type="EMBL" id="KHJ93840.1"/>
    </source>
</evidence>
<dbReference type="Gene3D" id="3.20.20.80">
    <property type="entry name" value="Glycosidases"/>
    <property type="match status" value="1"/>
</dbReference>
<dbReference type="Proteomes" id="UP000053660">
    <property type="component" value="Unassembled WGS sequence"/>
</dbReference>
<sequence length="183" mass="20363">MLAWTYGYPRVMSSFYFNNNDQGPPSAGAGGGYAVVYHFLFFGKKSRRRNPSIYRQDHRRSIKTSHVIPHQAGSVNTDGQRLGKRWEMVKFRSTVAGTSASEIVTGYKQLAFARGGKGFFAINGNGGSWRKQFQTSLPSGQYCDVWSGYLKDGRCTGKTITVNNGNDASLFLYLLHNSFAGNY</sequence>
<dbReference type="GO" id="GO:0003824">
    <property type="term" value="F:catalytic activity"/>
    <property type="evidence" value="ECO:0007669"/>
    <property type="project" value="InterPro"/>
</dbReference>
<feature type="domain" description="Alpha-amylase C-terminal" evidence="2">
    <location>
        <begin position="101"/>
        <end position="183"/>
    </location>
</feature>
<proteinExistence type="inferred from homology"/>
<dbReference type="InterPro" id="IPR013780">
    <property type="entry name" value="Glyco_hydro_b"/>
</dbReference>
<organism evidence="3 4">
    <name type="scientific">Oesophagostomum dentatum</name>
    <name type="common">Nodular worm</name>
    <dbReference type="NCBI Taxonomy" id="61180"/>
    <lineage>
        <taxon>Eukaryota</taxon>
        <taxon>Metazoa</taxon>
        <taxon>Ecdysozoa</taxon>
        <taxon>Nematoda</taxon>
        <taxon>Chromadorea</taxon>
        <taxon>Rhabditida</taxon>
        <taxon>Rhabditina</taxon>
        <taxon>Rhabditomorpha</taxon>
        <taxon>Strongyloidea</taxon>
        <taxon>Strongylidae</taxon>
        <taxon>Oesophagostomum</taxon>
    </lineage>
</organism>
<dbReference type="Pfam" id="PF02806">
    <property type="entry name" value="Alpha-amylase_C"/>
    <property type="match status" value="1"/>
</dbReference>
<dbReference type="SMART" id="SM00632">
    <property type="entry name" value="Aamy_C"/>
    <property type="match status" value="1"/>
</dbReference>
<feature type="non-terminal residue" evidence="3">
    <location>
        <position position="183"/>
    </location>
</feature>
<dbReference type="InterPro" id="IPR006048">
    <property type="entry name" value="A-amylase/branching_C"/>
</dbReference>
<keyword evidence="4" id="KW-1185">Reference proteome</keyword>
<comment type="similarity">
    <text evidence="1">Belongs to the glycosyl hydrolase 13 family.</text>
</comment>
<reference evidence="3 4" key="1">
    <citation type="submission" date="2014-03" db="EMBL/GenBank/DDBJ databases">
        <title>Draft genome of the hookworm Oesophagostomum dentatum.</title>
        <authorList>
            <person name="Mitreva M."/>
        </authorList>
    </citation>
    <scope>NUCLEOTIDE SEQUENCE [LARGE SCALE GENOMIC DNA]</scope>
    <source>
        <strain evidence="3 4">OD-Hann</strain>
    </source>
</reference>
<evidence type="ECO:0000259" key="2">
    <source>
        <dbReference type="SMART" id="SM00632"/>
    </source>
</evidence>
<name>A0A0B1TEM6_OESDE</name>